<comment type="caution">
    <text evidence="1">The sequence shown here is derived from an EMBL/GenBank/DDBJ whole genome shotgun (WGS) entry which is preliminary data.</text>
</comment>
<gene>
    <name evidence="1" type="ORF">EV203_1142</name>
</gene>
<accession>A0A4R2JW82</accession>
<dbReference type="RefSeq" id="WP_165911589.1">
    <property type="nucleotide sequence ID" value="NZ_DOLB01000164.1"/>
</dbReference>
<evidence type="ECO:0000313" key="1">
    <source>
        <dbReference type="EMBL" id="TCO63547.1"/>
    </source>
</evidence>
<proteinExistence type="predicted"/>
<sequence length="57" mass="6894">MKGKLKKSFIKEYNSEINSKLLDILEKTNERAEKYPISLEGITEEVKYIRRKRYEKN</sequence>
<name>A0A4R2JW82_9THEO</name>
<organism evidence="1 2">
    <name type="scientific">Caldanaerobacter subterraneus</name>
    <dbReference type="NCBI Taxonomy" id="911092"/>
    <lineage>
        <taxon>Bacteria</taxon>
        <taxon>Bacillati</taxon>
        <taxon>Bacillota</taxon>
        <taxon>Clostridia</taxon>
        <taxon>Thermoanaerobacterales</taxon>
        <taxon>Thermoanaerobacteraceae</taxon>
        <taxon>Caldanaerobacter</taxon>
    </lineage>
</organism>
<reference evidence="1 2" key="1">
    <citation type="submission" date="2019-03" db="EMBL/GenBank/DDBJ databases">
        <title>Genomic Encyclopedia of Type Strains, Phase IV (KMG-IV): sequencing the most valuable type-strain genomes for metagenomic binning, comparative biology and taxonomic classification.</title>
        <authorList>
            <person name="Goeker M."/>
        </authorList>
    </citation>
    <scope>NUCLEOTIDE SEQUENCE [LARGE SCALE GENOMIC DNA]</scope>
    <source>
        <strain evidence="1 2">DSM 13054</strain>
    </source>
</reference>
<protein>
    <submittedName>
        <fullName evidence="1">Uncharacterized protein</fullName>
    </submittedName>
</protein>
<dbReference type="AlphaFoldDB" id="A0A4R2JW82"/>
<evidence type="ECO:0000313" key="2">
    <source>
        <dbReference type="Proteomes" id="UP000294886"/>
    </source>
</evidence>
<dbReference type="Proteomes" id="UP000294886">
    <property type="component" value="Unassembled WGS sequence"/>
</dbReference>
<dbReference type="EMBL" id="SLWU01000014">
    <property type="protein sequence ID" value="TCO63547.1"/>
    <property type="molecule type" value="Genomic_DNA"/>
</dbReference>